<evidence type="ECO:0000256" key="1">
    <source>
        <dbReference type="ARBA" id="ARBA00004141"/>
    </source>
</evidence>
<dbReference type="GO" id="GO:0016740">
    <property type="term" value="F:transferase activity"/>
    <property type="evidence" value="ECO:0007669"/>
    <property type="project" value="UniProtKB-KW"/>
</dbReference>
<dbReference type="Proteomes" id="UP001516023">
    <property type="component" value="Unassembled WGS sequence"/>
</dbReference>
<evidence type="ECO:0000256" key="2">
    <source>
        <dbReference type="ARBA" id="ARBA00022428"/>
    </source>
</evidence>
<dbReference type="GO" id="GO:0009234">
    <property type="term" value="P:menaquinone biosynthetic process"/>
    <property type="evidence" value="ECO:0007669"/>
    <property type="project" value="UniProtKB-KW"/>
</dbReference>
<evidence type="ECO:0000313" key="10">
    <source>
        <dbReference type="Proteomes" id="UP001516023"/>
    </source>
</evidence>
<gene>
    <name evidence="9" type="ORF">HJC23_001280</name>
</gene>
<evidence type="ECO:0000256" key="6">
    <source>
        <dbReference type="ARBA" id="ARBA00022989"/>
    </source>
</evidence>
<keyword evidence="4" id="KW-0808">Transferase</keyword>
<dbReference type="InterPro" id="IPR000537">
    <property type="entry name" value="UbiA_prenyltransferase"/>
</dbReference>
<protein>
    <recommendedName>
        <fullName evidence="11">UbiA prenyltransferase</fullName>
    </recommendedName>
</protein>
<proteinExistence type="inferred from homology"/>
<feature type="transmembrane region" description="Helical" evidence="8">
    <location>
        <begin position="250"/>
        <end position="269"/>
    </location>
</feature>
<dbReference type="Pfam" id="PF01040">
    <property type="entry name" value="UbiA"/>
    <property type="match status" value="1"/>
</dbReference>
<evidence type="ECO:0008006" key="11">
    <source>
        <dbReference type="Google" id="ProtNLM"/>
    </source>
</evidence>
<feature type="transmembrane region" description="Helical" evidence="8">
    <location>
        <begin position="154"/>
        <end position="176"/>
    </location>
</feature>
<feature type="transmembrane region" description="Helical" evidence="8">
    <location>
        <begin position="290"/>
        <end position="311"/>
    </location>
</feature>
<keyword evidence="5 8" id="KW-0812">Transmembrane</keyword>
<sequence length="375" mass="41007">MTSDLKDKPPSRLQIWKLASRPHTLTASISPVLAGYALTLHYCVCLDGVRGGECLVDKAAIFWMAVQFAMFAGLIQIGTNLHNDYADFVKGADTDQRIGQARATQKGWLTPYEACRGCVICLSLAFFIGVWSLIPSSESCYVSNSTYRERHDPIMVFIVLSSVFNAVAYTGGPFPLGYIHPSLGNISIGYSGLGDVFVFLYFGIVATMGVPYLYLTKVECLDVVETIFDHHDDDAKAIKILQLQSLKQTLIPAIPIGFLATAIIVVNNLRDRHTDIYAGKKTVAVRFGETFARTEYFLLVAISYGFCVYIASLENTYLALLPLLSLPMAITQLKAVAFGGKDGQDLNDHVGGTAKLQMVYCILLSIGLTVSSHSI</sequence>
<accession>A0ABD3NQP3</accession>
<dbReference type="InterPro" id="IPR004657">
    <property type="entry name" value="MenA"/>
</dbReference>
<dbReference type="GO" id="GO:0016020">
    <property type="term" value="C:membrane"/>
    <property type="evidence" value="ECO:0007669"/>
    <property type="project" value="UniProtKB-SubCell"/>
</dbReference>
<dbReference type="CDD" id="cd13962">
    <property type="entry name" value="PT_UbiA_UBIAD1"/>
    <property type="match status" value="1"/>
</dbReference>
<comment type="subcellular location">
    <subcellularLocation>
        <location evidence="1">Membrane</location>
        <topology evidence="1">Multi-pass membrane protein</topology>
    </subcellularLocation>
</comment>
<evidence type="ECO:0000313" key="9">
    <source>
        <dbReference type="EMBL" id="KAL3778475.1"/>
    </source>
</evidence>
<feature type="transmembrane region" description="Helical" evidence="8">
    <location>
        <begin position="188"/>
        <end position="214"/>
    </location>
</feature>
<keyword evidence="3" id="KW-1003">Cell membrane</keyword>
<comment type="caution">
    <text evidence="9">The sequence shown here is derived from an EMBL/GenBank/DDBJ whole genome shotgun (WGS) entry which is preliminary data.</text>
</comment>
<keyword evidence="10" id="KW-1185">Reference proteome</keyword>
<evidence type="ECO:0000256" key="3">
    <source>
        <dbReference type="ARBA" id="ARBA00022475"/>
    </source>
</evidence>
<reference evidence="9 10" key="1">
    <citation type="journal article" date="2020" name="G3 (Bethesda)">
        <title>Improved Reference Genome for Cyclotella cryptica CCMP332, a Model for Cell Wall Morphogenesis, Salinity Adaptation, and Lipid Production in Diatoms (Bacillariophyta).</title>
        <authorList>
            <person name="Roberts W.R."/>
            <person name="Downey K.M."/>
            <person name="Ruck E.C."/>
            <person name="Traller J.C."/>
            <person name="Alverson A.J."/>
        </authorList>
    </citation>
    <scope>NUCLEOTIDE SEQUENCE [LARGE SCALE GENOMIC DNA]</scope>
    <source>
        <strain evidence="9 10">CCMP332</strain>
    </source>
</reference>
<evidence type="ECO:0000256" key="8">
    <source>
        <dbReference type="SAM" id="Phobius"/>
    </source>
</evidence>
<keyword evidence="6 8" id="KW-1133">Transmembrane helix</keyword>
<dbReference type="HAMAP" id="MF_01937">
    <property type="entry name" value="MenA_1"/>
    <property type="match status" value="1"/>
</dbReference>
<evidence type="ECO:0000256" key="5">
    <source>
        <dbReference type="ARBA" id="ARBA00022692"/>
    </source>
</evidence>
<feature type="transmembrane region" description="Helical" evidence="8">
    <location>
        <begin position="114"/>
        <end position="134"/>
    </location>
</feature>
<dbReference type="InterPro" id="IPR026046">
    <property type="entry name" value="UBIAD1"/>
</dbReference>
<organism evidence="9 10">
    <name type="scientific">Cyclotella cryptica</name>
    <dbReference type="NCBI Taxonomy" id="29204"/>
    <lineage>
        <taxon>Eukaryota</taxon>
        <taxon>Sar</taxon>
        <taxon>Stramenopiles</taxon>
        <taxon>Ochrophyta</taxon>
        <taxon>Bacillariophyta</taxon>
        <taxon>Coscinodiscophyceae</taxon>
        <taxon>Thalassiosirophycidae</taxon>
        <taxon>Stephanodiscales</taxon>
        <taxon>Stephanodiscaceae</taxon>
        <taxon>Cyclotella</taxon>
    </lineage>
</organism>
<dbReference type="PANTHER" id="PTHR13929">
    <property type="entry name" value="1,4-DIHYDROXY-2-NAPHTHOATE OCTAPRENYLTRANSFERASE"/>
    <property type="match status" value="1"/>
</dbReference>
<keyword evidence="2" id="KW-0474">Menaquinone biosynthesis</keyword>
<keyword evidence="7 8" id="KW-0472">Membrane</keyword>
<evidence type="ECO:0000256" key="7">
    <source>
        <dbReference type="ARBA" id="ARBA00023136"/>
    </source>
</evidence>
<dbReference type="AlphaFoldDB" id="A0ABD3NQP3"/>
<evidence type="ECO:0000256" key="4">
    <source>
        <dbReference type="ARBA" id="ARBA00022679"/>
    </source>
</evidence>
<dbReference type="EMBL" id="JABMIG020000433">
    <property type="protein sequence ID" value="KAL3778475.1"/>
    <property type="molecule type" value="Genomic_DNA"/>
</dbReference>
<name>A0ABD3NQP3_9STRA</name>
<dbReference type="PANTHER" id="PTHR13929:SF0">
    <property type="entry name" value="UBIA PRENYLTRANSFERASE DOMAIN-CONTAINING PROTEIN 1"/>
    <property type="match status" value="1"/>
</dbReference>